<evidence type="ECO:0000313" key="5">
    <source>
        <dbReference type="EMBL" id="RDX43295.1"/>
    </source>
</evidence>
<feature type="region of interest" description="Disordered" evidence="3">
    <location>
        <begin position="689"/>
        <end position="731"/>
    </location>
</feature>
<evidence type="ECO:0000256" key="2">
    <source>
        <dbReference type="PROSITE-ProRule" id="PRU00047"/>
    </source>
</evidence>
<dbReference type="PROSITE" id="PS50158">
    <property type="entry name" value="ZF_CCHC"/>
    <property type="match status" value="1"/>
</dbReference>
<feature type="region of interest" description="Disordered" evidence="3">
    <location>
        <begin position="1"/>
        <end position="191"/>
    </location>
</feature>
<dbReference type="InterPro" id="IPR036875">
    <property type="entry name" value="Znf_CCHC_sf"/>
</dbReference>
<name>A0A371CSM7_9APHY</name>
<organism evidence="5 6">
    <name type="scientific">Lentinus brumalis</name>
    <dbReference type="NCBI Taxonomy" id="2498619"/>
    <lineage>
        <taxon>Eukaryota</taxon>
        <taxon>Fungi</taxon>
        <taxon>Dikarya</taxon>
        <taxon>Basidiomycota</taxon>
        <taxon>Agaricomycotina</taxon>
        <taxon>Agaricomycetes</taxon>
        <taxon>Polyporales</taxon>
        <taxon>Polyporaceae</taxon>
        <taxon>Lentinus</taxon>
    </lineage>
</organism>
<reference evidence="5 6" key="1">
    <citation type="journal article" date="2018" name="Biotechnol. Biofuels">
        <title>Integrative visual omics of the white-rot fungus Polyporus brumalis exposes the biotechnological potential of its oxidative enzymes for delignifying raw plant biomass.</title>
        <authorList>
            <person name="Miyauchi S."/>
            <person name="Rancon A."/>
            <person name="Drula E."/>
            <person name="Hage H."/>
            <person name="Chaduli D."/>
            <person name="Favel A."/>
            <person name="Grisel S."/>
            <person name="Henrissat B."/>
            <person name="Herpoel-Gimbert I."/>
            <person name="Ruiz-Duenas F.J."/>
            <person name="Chevret D."/>
            <person name="Hainaut M."/>
            <person name="Lin J."/>
            <person name="Wang M."/>
            <person name="Pangilinan J."/>
            <person name="Lipzen A."/>
            <person name="Lesage-Meessen L."/>
            <person name="Navarro D."/>
            <person name="Riley R."/>
            <person name="Grigoriev I.V."/>
            <person name="Zhou S."/>
            <person name="Raouche S."/>
            <person name="Rosso M.N."/>
        </authorList>
    </citation>
    <scope>NUCLEOTIDE SEQUENCE [LARGE SCALE GENOMIC DNA]</scope>
    <source>
        <strain evidence="5 6">BRFM 1820</strain>
    </source>
</reference>
<keyword evidence="2" id="KW-0863">Zinc-finger</keyword>
<feature type="compositionally biased region" description="Basic and acidic residues" evidence="3">
    <location>
        <begin position="334"/>
        <end position="347"/>
    </location>
</feature>
<feature type="domain" description="CCHC-type" evidence="4">
    <location>
        <begin position="426"/>
        <end position="441"/>
    </location>
</feature>
<gene>
    <name evidence="5" type="ORF">OH76DRAFT_1458450</name>
</gene>
<feature type="compositionally biased region" description="Low complexity" evidence="3">
    <location>
        <begin position="129"/>
        <end position="174"/>
    </location>
</feature>
<protein>
    <recommendedName>
        <fullName evidence="4">CCHC-type domain-containing protein</fullName>
    </recommendedName>
</protein>
<evidence type="ECO:0000259" key="4">
    <source>
        <dbReference type="PROSITE" id="PS50158"/>
    </source>
</evidence>
<proteinExistence type="predicted"/>
<dbReference type="STRING" id="139420.A0A371CSM7"/>
<dbReference type="SMART" id="SM00343">
    <property type="entry name" value="ZnF_C2HC"/>
    <property type="match status" value="1"/>
</dbReference>
<dbReference type="Gene3D" id="4.10.60.10">
    <property type="entry name" value="Zinc finger, CCHC-type"/>
    <property type="match status" value="1"/>
</dbReference>
<feature type="region of interest" description="Disordered" evidence="3">
    <location>
        <begin position="432"/>
        <end position="456"/>
    </location>
</feature>
<dbReference type="GO" id="GO:0008270">
    <property type="term" value="F:zinc ion binding"/>
    <property type="evidence" value="ECO:0007669"/>
    <property type="project" value="UniProtKB-KW"/>
</dbReference>
<keyword evidence="1" id="KW-0507">mRNA processing</keyword>
<evidence type="ECO:0000313" key="6">
    <source>
        <dbReference type="Proteomes" id="UP000256964"/>
    </source>
</evidence>
<dbReference type="GO" id="GO:0003676">
    <property type="term" value="F:nucleic acid binding"/>
    <property type="evidence" value="ECO:0007669"/>
    <property type="project" value="InterPro"/>
</dbReference>
<evidence type="ECO:0000256" key="3">
    <source>
        <dbReference type="SAM" id="MobiDB-lite"/>
    </source>
</evidence>
<feature type="compositionally biased region" description="Basic and acidic residues" evidence="3">
    <location>
        <begin position="397"/>
        <end position="418"/>
    </location>
</feature>
<accession>A0A371CSM7</accession>
<dbReference type="SUPFAM" id="SSF57756">
    <property type="entry name" value="Retrovirus zinc finger-like domains"/>
    <property type="match status" value="1"/>
</dbReference>
<feature type="region of interest" description="Disordered" evidence="3">
    <location>
        <begin position="334"/>
        <end position="418"/>
    </location>
</feature>
<keyword evidence="6" id="KW-1185">Reference proteome</keyword>
<feature type="compositionally biased region" description="Low complexity" evidence="3">
    <location>
        <begin position="109"/>
        <end position="118"/>
    </location>
</feature>
<keyword evidence="2" id="KW-0479">Metal-binding</keyword>
<dbReference type="GO" id="GO:0006397">
    <property type="term" value="P:mRNA processing"/>
    <property type="evidence" value="ECO:0007669"/>
    <property type="project" value="UniProtKB-KW"/>
</dbReference>
<feature type="compositionally biased region" description="Low complexity" evidence="3">
    <location>
        <begin position="62"/>
        <end position="78"/>
    </location>
</feature>
<dbReference type="AlphaFoldDB" id="A0A371CSM7"/>
<dbReference type="EMBL" id="KZ857467">
    <property type="protein sequence ID" value="RDX43295.1"/>
    <property type="molecule type" value="Genomic_DNA"/>
</dbReference>
<keyword evidence="2" id="KW-0862">Zinc</keyword>
<dbReference type="InterPro" id="IPR001878">
    <property type="entry name" value="Znf_CCHC"/>
</dbReference>
<sequence length="731" mass="81284">MAVIVEVATDREDYHQKPQGPEGRYTGEQKGKNVPRTSAQREFLRQFVTRPSASPKPRHLDSPTSPTPAAGSSASRRPPTTPLNGGRVQKQSGSASVPFRRDASEVPDGGWFRATTAAGGRGGGRGPPSSSSSSTTSSSTSHSGSSDGSSSSSESESTSSSSDSDTQSSESSSSKNARRLKRAMQGVKTKPPCCWKSAPDLDVFDQWTYEIDTWGELLGLSDRLMLKLVVQFMSDKPTTRQEEWTMKDLYEALFDYCFPSDYKRRLRARLEAATQGRSRIQQLAVRFPDVSDFQLVQIFWKGVHPYIRVHLIEKGLNPEKTKLDRLVKHAVRREDAYEEARREDRAFEGQVSGRSWGRFSDRSTGPEPLVNLKPEASRQSGEPVKGSMHSKPKPSGSKRETSGPPQRERTNKLSKDEMNRLRAEGRCFNCKDTGHESRNCPARKTAPAPKRPGVNAGSVHFANLEKLAQRVHTEDAPSGGRIQVGSVRIAVEQQQAPTLPPVGIWARAHQEDCVEYLRTLFVSYFDVGEALTAGMDPEDRFSVSVYNNDTFEVSDWLAPQGLPSEYLVTRQQMDDDSYGVPEILQAEWDDWISLPPRAEWGTGFPPCDAPDDSHPALYWLRAHLRAHLRTAFPDLVGQTSLVSVECHALGYLLRSQREDSTYLANGHALGVCENIRERRQKLMVCAARPVQSRRKRKGKPDAPSDQKVQGIKRNAMRPKDASRMLPVPLVV</sequence>
<dbReference type="OrthoDB" id="3267748at2759"/>
<feature type="compositionally biased region" description="Low complexity" evidence="3">
    <location>
        <begin position="442"/>
        <end position="452"/>
    </location>
</feature>
<dbReference type="Proteomes" id="UP000256964">
    <property type="component" value="Unassembled WGS sequence"/>
</dbReference>
<evidence type="ECO:0000256" key="1">
    <source>
        <dbReference type="ARBA" id="ARBA00022664"/>
    </source>
</evidence>